<feature type="region of interest" description="Disordered" evidence="1">
    <location>
        <begin position="1"/>
        <end position="42"/>
    </location>
</feature>
<sequence length="75" mass="7983">MTFRDPMRSNPSRRQAPAAVPAPADLPPSLTRPFRKETPQEAVERAARAQPAATGAGDLAFVAAMLAKRGVAKEN</sequence>
<name>A0ABT1WXA2_9PROT</name>
<evidence type="ECO:0000256" key="1">
    <source>
        <dbReference type="SAM" id="MobiDB-lite"/>
    </source>
</evidence>
<gene>
    <name evidence="2" type="ORF">NRP21_00190</name>
</gene>
<evidence type="ECO:0000313" key="2">
    <source>
        <dbReference type="EMBL" id="MCR0980465.1"/>
    </source>
</evidence>
<evidence type="ECO:0000313" key="3">
    <source>
        <dbReference type="Proteomes" id="UP001524642"/>
    </source>
</evidence>
<accession>A0ABT1WXA2</accession>
<proteinExistence type="predicted"/>
<dbReference type="Proteomes" id="UP001524642">
    <property type="component" value="Unassembled WGS sequence"/>
</dbReference>
<keyword evidence="3" id="KW-1185">Reference proteome</keyword>
<dbReference type="RefSeq" id="WP_257714152.1">
    <property type="nucleotide sequence ID" value="NZ_JANJOU010000001.1"/>
</dbReference>
<protein>
    <submittedName>
        <fullName evidence="2">Uncharacterized protein</fullName>
    </submittedName>
</protein>
<reference evidence="2 3" key="1">
    <citation type="submission" date="2022-06" db="EMBL/GenBank/DDBJ databases">
        <title>Roseomonas CN29.</title>
        <authorList>
            <person name="Cheng Y."/>
            <person name="He X."/>
        </authorList>
    </citation>
    <scope>NUCLEOTIDE SEQUENCE [LARGE SCALE GENOMIC DNA]</scope>
    <source>
        <strain evidence="2 3">CN29</strain>
    </source>
</reference>
<dbReference type="EMBL" id="JANJOU010000001">
    <property type="protein sequence ID" value="MCR0980465.1"/>
    <property type="molecule type" value="Genomic_DNA"/>
</dbReference>
<organism evidence="2 3">
    <name type="scientific">Roseomonas populi</name>
    <dbReference type="NCBI Taxonomy" id="3121582"/>
    <lineage>
        <taxon>Bacteria</taxon>
        <taxon>Pseudomonadati</taxon>
        <taxon>Pseudomonadota</taxon>
        <taxon>Alphaproteobacteria</taxon>
        <taxon>Acetobacterales</taxon>
        <taxon>Roseomonadaceae</taxon>
        <taxon>Roseomonas</taxon>
    </lineage>
</organism>
<comment type="caution">
    <text evidence="2">The sequence shown here is derived from an EMBL/GenBank/DDBJ whole genome shotgun (WGS) entry which is preliminary data.</text>
</comment>